<feature type="region of interest" description="Disordered" evidence="1">
    <location>
        <begin position="1219"/>
        <end position="1263"/>
    </location>
</feature>
<feature type="region of interest" description="Disordered" evidence="1">
    <location>
        <begin position="916"/>
        <end position="1014"/>
    </location>
</feature>
<evidence type="ECO:0000313" key="2">
    <source>
        <dbReference type="EMBL" id="CAD7279345.1"/>
    </source>
</evidence>
<accession>A0A7R9BRM5</accession>
<feature type="compositionally biased region" description="Basic and acidic residues" evidence="1">
    <location>
        <begin position="1110"/>
        <end position="1127"/>
    </location>
</feature>
<feature type="region of interest" description="Disordered" evidence="1">
    <location>
        <begin position="1277"/>
        <end position="1313"/>
    </location>
</feature>
<gene>
    <name evidence="2" type="ORF">NMOB1V02_LOCUS7020</name>
</gene>
<feature type="region of interest" description="Disordered" evidence="1">
    <location>
        <begin position="804"/>
        <end position="834"/>
    </location>
</feature>
<evidence type="ECO:0000256" key="1">
    <source>
        <dbReference type="SAM" id="MobiDB-lite"/>
    </source>
</evidence>
<feature type="compositionally biased region" description="Low complexity" evidence="1">
    <location>
        <begin position="852"/>
        <end position="876"/>
    </location>
</feature>
<feature type="compositionally biased region" description="Basic and acidic residues" evidence="1">
    <location>
        <begin position="645"/>
        <end position="662"/>
    </location>
</feature>
<feature type="compositionally biased region" description="Basic and acidic residues" evidence="1">
    <location>
        <begin position="1656"/>
        <end position="1673"/>
    </location>
</feature>
<feature type="region of interest" description="Disordered" evidence="1">
    <location>
        <begin position="851"/>
        <end position="890"/>
    </location>
</feature>
<proteinExistence type="predicted"/>
<feature type="region of interest" description="Disordered" evidence="1">
    <location>
        <begin position="176"/>
        <end position="199"/>
    </location>
</feature>
<feature type="compositionally biased region" description="Basic and acidic residues" evidence="1">
    <location>
        <begin position="925"/>
        <end position="961"/>
    </location>
</feature>
<feature type="region of interest" description="Disordered" evidence="1">
    <location>
        <begin position="1030"/>
        <end position="1173"/>
    </location>
</feature>
<feature type="compositionally biased region" description="Basic and acidic residues" evidence="1">
    <location>
        <begin position="1030"/>
        <end position="1053"/>
    </location>
</feature>
<name>A0A7R9BRM5_9CRUS</name>
<feature type="compositionally biased region" description="Polar residues" evidence="1">
    <location>
        <begin position="1597"/>
        <end position="1610"/>
    </location>
</feature>
<organism evidence="2">
    <name type="scientific">Notodromas monacha</name>
    <dbReference type="NCBI Taxonomy" id="399045"/>
    <lineage>
        <taxon>Eukaryota</taxon>
        <taxon>Metazoa</taxon>
        <taxon>Ecdysozoa</taxon>
        <taxon>Arthropoda</taxon>
        <taxon>Crustacea</taxon>
        <taxon>Oligostraca</taxon>
        <taxon>Ostracoda</taxon>
        <taxon>Podocopa</taxon>
        <taxon>Podocopida</taxon>
        <taxon>Cypridocopina</taxon>
        <taxon>Cypridoidea</taxon>
        <taxon>Cyprididae</taxon>
        <taxon>Notodromas</taxon>
    </lineage>
</organism>
<keyword evidence="3" id="KW-1185">Reference proteome</keyword>
<feature type="compositionally biased region" description="Polar residues" evidence="1">
    <location>
        <begin position="748"/>
        <end position="765"/>
    </location>
</feature>
<feature type="compositionally biased region" description="Basic and acidic residues" evidence="1">
    <location>
        <begin position="877"/>
        <end position="886"/>
    </location>
</feature>
<sequence length="1732" mass="190335">MGQQLSHLQPKVLFQPSSDVDVEYLSVPKSENVILRSMPRVLASAEPRINLQTPCDGAHCGGVLSLSHLSFPSSGGRMSSDVALLHCTSSRKLFPSTCFGIHLACVSPDWMPTRRSLEDESKRQSLPTEGASGSRDALSRSFKGNSSDGSIALEDLDFMAVKPLFALDHTPAKTKGCIARSGSHGQRRRPSKTLLSLASTEDDDIDSVFSDKSHVTNQHQQERFHTYQAQSFADFRRCVRDFQEETIEIGRQRIEELHRNTEPIPAVESCSRSSSWLNEIIHRRTPLGDRIRKNSVQDLLQITADAEISKLTNKTQKKKLQQLSSDHHGCWELLPSKTSKAEEPNFWKDKVTLRSTPKGQCLLQNPSKTSSEPQTILEVGPWTSPIQKSKPALFTQRRKNQHEPAVVIKIDSYENHHPSPTLSSSSCQLDTNLQPIRNVEERRSLRDSTSKGPFLSKITLRRPSNPEKPGPMKSVIIEETVPNSASLLLTKHNQKTKELMNLVDTAPKIVLDEMVKEEPKKAPGMPFNVKLRHVVAENREIKAARPVSMPSFAVLKAANCDDSSISKKEEDSAETGAKAQEVPSGNQPKSILKRRSIENVLFSEKDNEKELKGATSTINKHGPKPQQLISRDTIKKRSSFPSEVNSDHQEDSSKPKSADEKRVSWMEAVAIEETDDSASEASNSKKLKTYLFGENIQKSTTMDIPLGILPAKRVNLQETKENPTSEINSSLDTANIVQKLRSCFEPAPNSTVDVKPSSKSDQASIRISKDPHPSKPSEEHSEKPEAFLMELRMSISGSKHAKIENENLPKNDSCNGLESQSPSKDNSADQDTRTAPALSLMEHMDKIRQLPSKDSISKLKSSALLSQSCPSSPSSARIKEQVKPKYDTIPGRSSELLAKIPASLVTPNAPLRLLERAEVQSSTKSQEEHYPRSLNDLKEAKPTVKLDLSPKLKPAELDLNKPELPQTPKTQSTKSSGSLKRRSSNKGSANGKLSRDSGKSRACAPTISSSAKSRLAPQWLSDIVNISKGKQDIKGFSSRKEVPVYQHPLKDVKIPSVQSQSRGSSKDRRPAISKTSSAESKAQDILKMASKRLVSPSSSVHSAPSISSRRFADISNKHSRVEREDGGPVRLRASRQSNSKGSGRRAESANARLHHSPNQPVDSSSPYMPLKDYSVPKTTSSRLTASNEGLLDACSDNFYPCPNLFSFRKVSNGKRNISVAENENGTPSKLLPIVDDSPPHVLSSSNQGDDKKTLSSPPELNVRNGDLIISEIVEEDADDNGSPVGQSSSALVPVTQDSTSGPNSTQTTSGGNQYVKRTVTSTLSGTQTVTTEGVKSRVMAAREVLSGGPWKGVREVKGAEDKRLTVEEVRDKSGHKISRVVMQSHSSQTGRTLPMHTSPDFPIPAPNYSGVVQNYNFKNHHWSHQPHHVSNTNKSQGGVPVLMNQYQHQQNHQMCSAFKPVDSFNISSSTAISNPRGRASTDLFPSTAFLPTDPVFQAVMRGPLAGGRERRGGAAASENGDSHCVGQSESSSRHQLITADNMERLSMHHRVLQPPGGGSSICVGDWTPETKESPHHQQRQVKNHMRSSIVAWDEGPSPNSNHRVQNNRPTTPDLDHYKSGDLLYPEEPQHDDAAGDDFINLGKLSIDQDVDHVDGEAGDQRREVHREETRESVEMENGSMVHKMSSTTTLQTCSNSSLKTPAVQPVTIAHTTHQAAVTRTRVPPGGYSTKLW</sequence>
<feature type="region of interest" description="Disordered" evidence="1">
    <location>
        <begin position="1505"/>
        <end position="1533"/>
    </location>
</feature>
<feature type="region of interest" description="Disordered" evidence="1">
    <location>
        <begin position="116"/>
        <end position="145"/>
    </location>
</feature>
<feature type="compositionally biased region" description="Polar residues" evidence="1">
    <location>
        <begin position="1283"/>
        <end position="1312"/>
    </location>
</feature>
<dbReference type="OrthoDB" id="6367565at2759"/>
<feature type="region of interest" description="Disordered" evidence="1">
    <location>
        <begin position="561"/>
        <end position="662"/>
    </location>
</feature>
<feature type="region of interest" description="Disordered" evidence="1">
    <location>
        <begin position="1656"/>
        <end position="1676"/>
    </location>
</feature>
<feature type="compositionally biased region" description="Polar residues" evidence="1">
    <location>
        <begin position="1156"/>
        <end position="1166"/>
    </location>
</feature>
<feature type="compositionally biased region" description="Polar residues" evidence="1">
    <location>
        <begin position="967"/>
        <end position="978"/>
    </location>
</feature>
<dbReference type="EMBL" id="OA883636">
    <property type="protein sequence ID" value="CAD7279345.1"/>
    <property type="molecule type" value="Genomic_DNA"/>
</dbReference>
<feature type="region of interest" description="Disordered" evidence="1">
    <location>
        <begin position="746"/>
        <end position="782"/>
    </location>
</feature>
<feature type="compositionally biased region" description="Basic and acidic residues" evidence="1">
    <location>
        <begin position="767"/>
        <end position="782"/>
    </location>
</feature>
<evidence type="ECO:0000313" key="3">
    <source>
        <dbReference type="Proteomes" id="UP000678499"/>
    </source>
</evidence>
<dbReference type="Proteomes" id="UP000678499">
    <property type="component" value="Unassembled WGS sequence"/>
</dbReference>
<feature type="compositionally biased region" description="Polar residues" evidence="1">
    <location>
        <begin position="810"/>
        <end position="825"/>
    </location>
</feature>
<protein>
    <submittedName>
        <fullName evidence="2">Uncharacterized protein</fullName>
    </submittedName>
</protein>
<dbReference type="EMBL" id="CAJPEX010001599">
    <property type="protein sequence ID" value="CAG0919497.1"/>
    <property type="molecule type" value="Genomic_DNA"/>
</dbReference>
<feature type="compositionally biased region" description="Basic and acidic residues" evidence="1">
    <location>
        <begin position="603"/>
        <end position="612"/>
    </location>
</feature>
<reference evidence="2" key="1">
    <citation type="submission" date="2020-11" db="EMBL/GenBank/DDBJ databases">
        <authorList>
            <person name="Tran Van P."/>
        </authorList>
    </citation>
    <scope>NUCLEOTIDE SEQUENCE</scope>
</reference>
<feature type="region of interest" description="Disordered" evidence="1">
    <location>
        <begin position="1591"/>
        <end position="1618"/>
    </location>
</feature>
<feature type="compositionally biased region" description="Low complexity" evidence="1">
    <location>
        <begin position="1091"/>
        <end position="1109"/>
    </location>
</feature>